<dbReference type="SUPFAM" id="SSF90209">
    <property type="entry name" value="Ran binding protein zinc finger-like"/>
    <property type="match status" value="1"/>
</dbReference>
<feature type="region of interest" description="Disordered" evidence="5">
    <location>
        <begin position="164"/>
        <end position="301"/>
    </location>
</feature>
<feature type="compositionally biased region" description="Acidic residues" evidence="5">
    <location>
        <begin position="283"/>
        <end position="296"/>
    </location>
</feature>
<dbReference type="STRING" id="1314785.A0A165EUU0"/>
<sequence length="524" mass="56565">MVHVRLNAHETNPNQHVNFITALPHPDTAAHEAARQLLRALAAQVRPVMKAHGFVVNSLEEYEHNRVFAGRNWNNGEVVELVLRGASGSFQPVSWLMNTLCHELAHIAHMNHGRDFQALWAKLRNEVRELQMKGYYGDGYWSSGTRLADSARVGEQSFGADELPEYMCGGAQKRTRPTARRRRIHTRTQPAGPSTHTGVQTAKQRKAGARVTTQGAFGSGPGKTLNDDVSDEERKKAGAGFRKKAGSKRARQERAEAAERRLRALQGQASSSVPSGSNNPPPSDDESSDTELLPETDQDRRRAMIDTAEGADELEGLRSSRADVWADFFVRAASSSSLKQRTAVPDAGCDVQKVGAAGGTGAISSGSGSGSTKKVKRMGREEDQPMLEDWLPSAALPSGSSSTGKKPRQTGKSAIPYGSLVEDEVKLRKRESFGLTGWGQRLGDGSELASTRLSALARGCKPNAADASEGANATLNSTSAQSRSPSPSEEWTCLMCTLRNEPGHLACSACATPRGEWSWAENLT</sequence>
<evidence type="ECO:0000256" key="3">
    <source>
        <dbReference type="ARBA" id="ARBA00022833"/>
    </source>
</evidence>
<keyword evidence="2 4" id="KW-0863">Zinc-finger</keyword>
<dbReference type="EMBL" id="KV427618">
    <property type="protein sequence ID" value="KZT07806.1"/>
    <property type="molecule type" value="Genomic_DNA"/>
</dbReference>
<evidence type="ECO:0000256" key="5">
    <source>
        <dbReference type="SAM" id="MobiDB-lite"/>
    </source>
</evidence>
<feature type="domain" description="RanBP2-type" evidence="6">
    <location>
        <begin position="487"/>
        <end position="516"/>
    </location>
</feature>
<dbReference type="GO" id="GO:0008237">
    <property type="term" value="F:metallopeptidase activity"/>
    <property type="evidence" value="ECO:0007669"/>
    <property type="project" value="TreeGrafter"/>
</dbReference>
<evidence type="ECO:0000256" key="2">
    <source>
        <dbReference type="ARBA" id="ARBA00022771"/>
    </source>
</evidence>
<dbReference type="InterPro" id="IPR053000">
    <property type="entry name" value="WSS1-like_metalloprotease"/>
</dbReference>
<dbReference type="InterPro" id="IPR001876">
    <property type="entry name" value="Znf_RanBP2"/>
</dbReference>
<keyword evidence="3" id="KW-0862">Zinc</keyword>
<dbReference type="InParanoid" id="A0A165EUU0"/>
<dbReference type="InterPro" id="IPR013536">
    <property type="entry name" value="WLM_dom"/>
</dbReference>
<feature type="region of interest" description="Disordered" evidence="5">
    <location>
        <begin position="356"/>
        <end position="416"/>
    </location>
</feature>
<feature type="region of interest" description="Disordered" evidence="5">
    <location>
        <begin position="463"/>
        <end position="487"/>
    </location>
</feature>
<evidence type="ECO:0000259" key="7">
    <source>
        <dbReference type="PROSITE" id="PS51397"/>
    </source>
</evidence>
<dbReference type="PROSITE" id="PS51397">
    <property type="entry name" value="WLM"/>
    <property type="match status" value="1"/>
</dbReference>
<reference evidence="8 9" key="1">
    <citation type="journal article" date="2016" name="Mol. Biol. Evol.">
        <title>Comparative Genomics of Early-Diverging Mushroom-Forming Fungi Provides Insights into the Origins of Lignocellulose Decay Capabilities.</title>
        <authorList>
            <person name="Nagy L.G."/>
            <person name="Riley R."/>
            <person name="Tritt A."/>
            <person name="Adam C."/>
            <person name="Daum C."/>
            <person name="Floudas D."/>
            <person name="Sun H."/>
            <person name="Yadav J.S."/>
            <person name="Pangilinan J."/>
            <person name="Larsson K.H."/>
            <person name="Matsuura K."/>
            <person name="Barry K."/>
            <person name="Labutti K."/>
            <person name="Kuo R."/>
            <person name="Ohm R.A."/>
            <person name="Bhattacharya S.S."/>
            <person name="Shirouzu T."/>
            <person name="Yoshinaga Y."/>
            <person name="Martin F.M."/>
            <person name="Grigoriev I.V."/>
            <person name="Hibbett D.S."/>
        </authorList>
    </citation>
    <scope>NUCLEOTIDE SEQUENCE [LARGE SCALE GENOMIC DNA]</scope>
    <source>
        <strain evidence="8 9">93-53</strain>
    </source>
</reference>
<proteinExistence type="predicted"/>
<dbReference type="Proteomes" id="UP000076871">
    <property type="component" value="Unassembled WGS sequence"/>
</dbReference>
<dbReference type="PROSITE" id="PS01358">
    <property type="entry name" value="ZF_RANBP2_1"/>
    <property type="match status" value="1"/>
</dbReference>
<feature type="compositionally biased region" description="Low complexity" evidence="5">
    <location>
        <begin position="477"/>
        <end position="487"/>
    </location>
</feature>
<keyword evidence="1" id="KW-0479">Metal-binding</keyword>
<feature type="compositionally biased region" description="Basic residues" evidence="5">
    <location>
        <begin position="173"/>
        <end position="186"/>
    </location>
</feature>
<dbReference type="PROSITE" id="PS50199">
    <property type="entry name" value="ZF_RANBP2_2"/>
    <property type="match status" value="1"/>
</dbReference>
<name>A0A165EUU0_9APHY</name>
<dbReference type="Gene3D" id="4.10.1060.10">
    <property type="entry name" value="Zinc finger, RanBP2-type"/>
    <property type="match status" value="1"/>
</dbReference>
<dbReference type="GO" id="GO:0008270">
    <property type="term" value="F:zinc ion binding"/>
    <property type="evidence" value="ECO:0007669"/>
    <property type="project" value="UniProtKB-KW"/>
</dbReference>
<keyword evidence="9" id="KW-1185">Reference proteome</keyword>
<dbReference type="PANTHER" id="PTHR46622">
    <property type="entry name" value="DNA-DEPENDENT METALLOPROTEASE WSS1"/>
    <property type="match status" value="1"/>
</dbReference>
<dbReference type="PANTHER" id="PTHR46622:SF1">
    <property type="entry name" value="DNA-DEPENDENT METALLOPROTEASE WSS1"/>
    <property type="match status" value="1"/>
</dbReference>
<protein>
    <submittedName>
        <fullName evidence="8">WLM-domain-containing protein</fullName>
    </submittedName>
</protein>
<gene>
    <name evidence="8" type="ORF">LAESUDRAFT_724802</name>
</gene>
<organism evidence="8 9">
    <name type="scientific">Laetiporus sulphureus 93-53</name>
    <dbReference type="NCBI Taxonomy" id="1314785"/>
    <lineage>
        <taxon>Eukaryota</taxon>
        <taxon>Fungi</taxon>
        <taxon>Dikarya</taxon>
        <taxon>Basidiomycota</taxon>
        <taxon>Agaricomycotina</taxon>
        <taxon>Agaricomycetes</taxon>
        <taxon>Polyporales</taxon>
        <taxon>Laetiporus</taxon>
    </lineage>
</organism>
<feature type="compositionally biased region" description="Low complexity" evidence="5">
    <location>
        <begin position="391"/>
        <end position="404"/>
    </location>
</feature>
<dbReference type="AlphaFoldDB" id="A0A165EUU0"/>
<feature type="compositionally biased region" description="Polar residues" evidence="5">
    <location>
        <begin position="189"/>
        <end position="202"/>
    </location>
</feature>
<evidence type="ECO:0000313" key="9">
    <source>
        <dbReference type="Proteomes" id="UP000076871"/>
    </source>
</evidence>
<evidence type="ECO:0000256" key="4">
    <source>
        <dbReference type="PROSITE-ProRule" id="PRU00322"/>
    </source>
</evidence>
<dbReference type="OrthoDB" id="447842at2759"/>
<accession>A0A165EUU0</accession>
<feature type="compositionally biased region" description="Low complexity" evidence="5">
    <location>
        <begin position="362"/>
        <end position="372"/>
    </location>
</feature>
<dbReference type="GeneID" id="63825726"/>
<evidence type="ECO:0000313" key="8">
    <source>
        <dbReference type="EMBL" id="KZT07806.1"/>
    </source>
</evidence>
<dbReference type="RefSeq" id="XP_040765546.1">
    <property type="nucleotide sequence ID" value="XM_040908697.1"/>
</dbReference>
<dbReference type="InterPro" id="IPR036443">
    <property type="entry name" value="Znf_RanBP2_sf"/>
</dbReference>
<dbReference type="Pfam" id="PF08325">
    <property type="entry name" value="WLM"/>
    <property type="match status" value="1"/>
</dbReference>
<dbReference type="SMART" id="SM00547">
    <property type="entry name" value="ZnF_RBZ"/>
    <property type="match status" value="1"/>
</dbReference>
<dbReference type="GO" id="GO:0005634">
    <property type="term" value="C:nucleus"/>
    <property type="evidence" value="ECO:0007669"/>
    <property type="project" value="TreeGrafter"/>
</dbReference>
<feature type="domain" description="WLM" evidence="7">
    <location>
        <begin position="8"/>
        <end position="263"/>
    </location>
</feature>
<feature type="compositionally biased region" description="Basic and acidic residues" evidence="5">
    <location>
        <begin position="250"/>
        <end position="262"/>
    </location>
</feature>
<feature type="compositionally biased region" description="Low complexity" evidence="5">
    <location>
        <begin position="264"/>
        <end position="278"/>
    </location>
</feature>
<evidence type="ECO:0000259" key="6">
    <source>
        <dbReference type="PROSITE" id="PS50199"/>
    </source>
</evidence>
<evidence type="ECO:0000256" key="1">
    <source>
        <dbReference type="ARBA" id="ARBA00022723"/>
    </source>
</evidence>
<dbReference type="GO" id="GO:0006281">
    <property type="term" value="P:DNA repair"/>
    <property type="evidence" value="ECO:0007669"/>
    <property type="project" value="TreeGrafter"/>
</dbReference>